<evidence type="ECO:0000256" key="5">
    <source>
        <dbReference type="ARBA" id="ARBA00023157"/>
    </source>
</evidence>
<name>A0ABR7N6A5_9FIRM</name>
<gene>
    <name evidence="10" type="primary">trxA</name>
    <name evidence="10" type="ORF">H8716_02255</name>
</gene>
<keyword evidence="6" id="KW-0676">Redox-active center</keyword>
<keyword evidence="4" id="KW-0249">Electron transport</keyword>
<dbReference type="InterPro" id="IPR017937">
    <property type="entry name" value="Thioredoxin_CS"/>
</dbReference>
<evidence type="ECO:0000256" key="4">
    <source>
        <dbReference type="ARBA" id="ARBA00022982"/>
    </source>
</evidence>
<evidence type="ECO:0000256" key="2">
    <source>
        <dbReference type="ARBA" id="ARBA00020570"/>
    </source>
</evidence>
<evidence type="ECO:0000313" key="10">
    <source>
        <dbReference type="EMBL" id="MBC8571914.1"/>
    </source>
</evidence>
<dbReference type="InterPro" id="IPR005746">
    <property type="entry name" value="Thioredoxin"/>
</dbReference>
<comment type="similarity">
    <text evidence="1 8">Belongs to the thioredoxin family.</text>
</comment>
<organism evidence="10 11">
    <name type="scientific">Jingyaoa shaoxingensis</name>
    <dbReference type="NCBI Taxonomy" id="2763671"/>
    <lineage>
        <taxon>Bacteria</taxon>
        <taxon>Bacillati</taxon>
        <taxon>Bacillota</taxon>
        <taxon>Clostridia</taxon>
        <taxon>Lachnospirales</taxon>
        <taxon>Lachnospiraceae</taxon>
        <taxon>Jingyaoa</taxon>
    </lineage>
</organism>
<sequence length="103" mass="11394">MVNVISNNDLSEAKKEKLALLDFSATWCGPCSMLAPVLKELSEELAGEVAVYSIDVDQNPQLAIEYQIMNIPALVLLKDGEKAGMTVGFQPKESLKKFIEEHR</sequence>
<dbReference type="PIRSF" id="PIRSF000077">
    <property type="entry name" value="Thioredoxin"/>
    <property type="match status" value="1"/>
</dbReference>
<evidence type="ECO:0000256" key="3">
    <source>
        <dbReference type="ARBA" id="ARBA00022448"/>
    </source>
</evidence>
<dbReference type="InterPro" id="IPR036249">
    <property type="entry name" value="Thioredoxin-like_sf"/>
</dbReference>
<evidence type="ECO:0000256" key="1">
    <source>
        <dbReference type="ARBA" id="ARBA00008987"/>
    </source>
</evidence>
<evidence type="ECO:0000256" key="6">
    <source>
        <dbReference type="ARBA" id="ARBA00023284"/>
    </source>
</evidence>
<keyword evidence="11" id="KW-1185">Reference proteome</keyword>
<dbReference type="CDD" id="cd02947">
    <property type="entry name" value="TRX_family"/>
    <property type="match status" value="1"/>
</dbReference>
<dbReference type="PRINTS" id="PR00421">
    <property type="entry name" value="THIOREDOXIN"/>
</dbReference>
<reference evidence="10 11" key="1">
    <citation type="submission" date="2020-08" db="EMBL/GenBank/DDBJ databases">
        <title>Genome public.</title>
        <authorList>
            <person name="Liu C."/>
            <person name="Sun Q."/>
        </authorList>
    </citation>
    <scope>NUCLEOTIDE SEQUENCE [LARGE SCALE GENOMIC DNA]</scope>
    <source>
        <strain evidence="10 11">NSJ-46</strain>
    </source>
</reference>
<evidence type="ECO:0000259" key="9">
    <source>
        <dbReference type="PROSITE" id="PS51352"/>
    </source>
</evidence>
<feature type="domain" description="Thioredoxin" evidence="9">
    <location>
        <begin position="1"/>
        <end position="103"/>
    </location>
</feature>
<dbReference type="SUPFAM" id="SSF52833">
    <property type="entry name" value="Thioredoxin-like"/>
    <property type="match status" value="1"/>
</dbReference>
<dbReference type="PANTHER" id="PTHR45663:SF11">
    <property type="entry name" value="GEO12009P1"/>
    <property type="match status" value="1"/>
</dbReference>
<evidence type="ECO:0000256" key="7">
    <source>
        <dbReference type="NCBIfam" id="TIGR01068"/>
    </source>
</evidence>
<protein>
    <recommendedName>
        <fullName evidence="2 7">Thioredoxin</fullName>
    </recommendedName>
</protein>
<comment type="caution">
    <text evidence="10">The sequence shown here is derived from an EMBL/GenBank/DDBJ whole genome shotgun (WGS) entry which is preliminary data.</text>
</comment>
<proteinExistence type="inferred from homology"/>
<keyword evidence="5" id="KW-1015">Disulfide bond</keyword>
<dbReference type="PROSITE" id="PS00194">
    <property type="entry name" value="THIOREDOXIN_1"/>
    <property type="match status" value="1"/>
</dbReference>
<dbReference type="Gene3D" id="3.40.30.10">
    <property type="entry name" value="Glutaredoxin"/>
    <property type="match status" value="1"/>
</dbReference>
<dbReference type="RefSeq" id="WP_249306908.1">
    <property type="nucleotide sequence ID" value="NZ_JACRSZ010000001.1"/>
</dbReference>
<dbReference type="Proteomes" id="UP000657421">
    <property type="component" value="Unassembled WGS sequence"/>
</dbReference>
<accession>A0ABR7N6A5</accession>
<keyword evidence="3" id="KW-0813">Transport</keyword>
<evidence type="ECO:0000313" key="11">
    <source>
        <dbReference type="Proteomes" id="UP000657421"/>
    </source>
</evidence>
<dbReference type="EMBL" id="JACRSZ010000001">
    <property type="protein sequence ID" value="MBC8571914.1"/>
    <property type="molecule type" value="Genomic_DNA"/>
</dbReference>
<evidence type="ECO:0000256" key="8">
    <source>
        <dbReference type="PIRNR" id="PIRNR000077"/>
    </source>
</evidence>
<dbReference type="Pfam" id="PF00085">
    <property type="entry name" value="Thioredoxin"/>
    <property type="match status" value="1"/>
</dbReference>
<dbReference type="PANTHER" id="PTHR45663">
    <property type="entry name" value="GEO12009P1"/>
    <property type="match status" value="1"/>
</dbReference>
<dbReference type="NCBIfam" id="TIGR01068">
    <property type="entry name" value="thioredoxin"/>
    <property type="match status" value="1"/>
</dbReference>
<dbReference type="InterPro" id="IPR013766">
    <property type="entry name" value="Thioredoxin_domain"/>
</dbReference>
<dbReference type="PROSITE" id="PS51352">
    <property type="entry name" value="THIOREDOXIN_2"/>
    <property type="match status" value="1"/>
</dbReference>